<dbReference type="CDD" id="cd06261">
    <property type="entry name" value="TM_PBP2"/>
    <property type="match status" value="1"/>
</dbReference>
<keyword evidence="4 8" id="KW-0812">Transmembrane</keyword>
<proteinExistence type="inferred from homology"/>
<protein>
    <submittedName>
        <fullName evidence="9">Amino acid ABC transporter permease</fullName>
    </submittedName>
</protein>
<dbReference type="Gene3D" id="1.10.3720.10">
    <property type="entry name" value="MetI-like"/>
    <property type="match status" value="1"/>
</dbReference>
<feature type="transmembrane region" description="Helical" evidence="8">
    <location>
        <begin position="186"/>
        <end position="206"/>
    </location>
</feature>
<reference evidence="9 10" key="1">
    <citation type="submission" date="2018-08" db="EMBL/GenBank/DDBJ databases">
        <title>A genome reference for cultivated species of the human gut microbiota.</title>
        <authorList>
            <person name="Zou Y."/>
            <person name="Xue W."/>
            <person name="Luo G."/>
        </authorList>
    </citation>
    <scope>NUCLEOTIDE SEQUENCE [LARGE SCALE GENOMIC DNA]</scope>
    <source>
        <strain evidence="9 10">AF48-16</strain>
    </source>
</reference>
<sequence length="226" mass="24950">MYIPTLDLPLMWESLPYLLSGLSYTVGIAVVSFLGGNVLGIMLTFLGMLENPFIRGFVRGYLSFLRGVPALVLLFLLYFGLPYQLSALSAAIICFTLTSSAFIGEIYRGSIAGVDRGQFDAAYALGLSFTKTMRLIILPQAFRISVPALSNVAMDLLKGTSLAAMITIPDIFQKAKIVGGRTFDYMSMYVLVAIIYWLLCILIEAGQKRLEQHFSKRFAANEAVRQ</sequence>
<accession>A0A377KX19</accession>
<dbReference type="InterPro" id="IPR000515">
    <property type="entry name" value="MetI-like"/>
</dbReference>
<evidence type="ECO:0000256" key="8">
    <source>
        <dbReference type="RuleBase" id="RU363032"/>
    </source>
</evidence>
<dbReference type="Pfam" id="PF00528">
    <property type="entry name" value="BPD_transp_1"/>
    <property type="match status" value="1"/>
</dbReference>
<dbReference type="GO" id="GO:0006865">
    <property type="term" value="P:amino acid transport"/>
    <property type="evidence" value="ECO:0007669"/>
    <property type="project" value="UniProtKB-KW"/>
</dbReference>
<dbReference type="PANTHER" id="PTHR30614">
    <property type="entry name" value="MEMBRANE COMPONENT OF AMINO ACID ABC TRANSPORTER"/>
    <property type="match status" value="1"/>
</dbReference>
<feature type="transmembrane region" description="Helical" evidence="8">
    <location>
        <begin position="87"/>
        <end position="107"/>
    </location>
</feature>
<dbReference type="GO" id="GO:0022857">
    <property type="term" value="F:transmembrane transporter activity"/>
    <property type="evidence" value="ECO:0007669"/>
    <property type="project" value="InterPro"/>
</dbReference>
<dbReference type="InterPro" id="IPR010065">
    <property type="entry name" value="AA_ABC_transptr_permease_3TM"/>
</dbReference>
<dbReference type="NCBIfam" id="TIGR01726">
    <property type="entry name" value="HEQRo_perm_3TM"/>
    <property type="match status" value="1"/>
</dbReference>
<dbReference type="SUPFAM" id="SSF161098">
    <property type="entry name" value="MetI-like"/>
    <property type="match status" value="1"/>
</dbReference>
<evidence type="ECO:0000256" key="1">
    <source>
        <dbReference type="ARBA" id="ARBA00004651"/>
    </source>
</evidence>
<dbReference type="InterPro" id="IPR035906">
    <property type="entry name" value="MetI-like_sf"/>
</dbReference>
<comment type="caution">
    <text evidence="9">The sequence shown here is derived from an EMBL/GenBank/DDBJ whole genome shotgun (WGS) entry which is preliminary data.</text>
</comment>
<evidence type="ECO:0000256" key="3">
    <source>
        <dbReference type="ARBA" id="ARBA00022475"/>
    </source>
</evidence>
<evidence type="ECO:0000256" key="7">
    <source>
        <dbReference type="ARBA" id="ARBA00023136"/>
    </source>
</evidence>
<dbReference type="PROSITE" id="PS50928">
    <property type="entry name" value="ABC_TM1"/>
    <property type="match status" value="1"/>
</dbReference>
<dbReference type="RefSeq" id="WP_015510210.1">
    <property type="nucleotide sequence ID" value="NZ_BJMG01000004.1"/>
</dbReference>
<evidence type="ECO:0000256" key="2">
    <source>
        <dbReference type="ARBA" id="ARBA00022448"/>
    </source>
</evidence>
<dbReference type="GO" id="GO:0043190">
    <property type="term" value="C:ATP-binding cassette (ABC) transporter complex"/>
    <property type="evidence" value="ECO:0007669"/>
    <property type="project" value="InterPro"/>
</dbReference>
<evidence type="ECO:0000313" key="10">
    <source>
        <dbReference type="Proteomes" id="UP000286288"/>
    </source>
</evidence>
<gene>
    <name evidence="9" type="ORF">DW084_02375</name>
</gene>
<evidence type="ECO:0000313" key="9">
    <source>
        <dbReference type="EMBL" id="RHK07985.1"/>
    </source>
</evidence>
<keyword evidence="2 8" id="KW-0813">Transport</keyword>
<comment type="subcellular location">
    <subcellularLocation>
        <location evidence="1 8">Cell membrane</location>
        <topology evidence="1 8">Multi-pass membrane protein</topology>
    </subcellularLocation>
</comment>
<dbReference type="PANTHER" id="PTHR30614:SF0">
    <property type="entry name" value="L-CYSTINE TRANSPORT SYSTEM PERMEASE PROTEIN TCYL"/>
    <property type="match status" value="1"/>
</dbReference>
<keyword evidence="5" id="KW-0029">Amino-acid transport</keyword>
<dbReference type="GeneID" id="15143039"/>
<evidence type="ECO:0000256" key="5">
    <source>
        <dbReference type="ARBA" id="ARBA00022970"/>
    </source>
</evidence>
<keyword evidence="6 8" id="KW-1133">Transmembrane helix</keyword>
<name>A0A377KX19_ENTCA</name>
<dbReference type="AlphaFoldDB" id="A0A377KX19"/>
<dbReference type="EMBL" id="QRMZ01000002">
    <property type="protein sequence ID" value="RHK07985.1"/>
    <property type="molecule type" value="Genomic_DNA"/>
</dbReference>
<comment type="similarity">
    <text evidence="8">Belongs to the binding-protein-dependent transport system permease family.</text>
</comment>
<evidence type="ECO:0000256" key="4">
    <source>
        <dbReference type="ARBA" id="ARBA00022692"/>
    </source>
</evidence>
<keyword evidence="3" id="KW-1003">Cell membrane</keyword>
<dbReference type="Proteomes" id="UP000286288">
    <property type="component" value="Unassembled WGS sequence"/>
</dbReference>
<evidence type="ECO:0000256" key="6">
    <source>
        <dbReference type="ARBA" id="ARBA00022989"/>
    </source>
</evidence>
<keyword evidence="7 8" id="KW-0472">Membrane</keyword>
<feature type="transmembrane region" description="Helical" evidence="8">
    <location>
        <begin position="61"/>
        <end position="81"/>
    </location>
</feature>
<dbReference type="InterPro" id="IPR043429">
    <property type="entry name" value="ArtM/GltK/GlnP/TcyL/YhdX-like"/>
</dbReference>
<organism evidence="9 10">
    <name type="scientific">Enterococcus casseliflavus</name>
    <name type="common">Enterococcus flavescens</name>
    <dbReference type="NCBI Taxonomy" id="37734"/>
    <lineage>
        <taxon>Bacteria</taxon>
        <taxon>Bacillati</taxon>
        <taxon>Bacillota</taxon>
        <taxon>Bacilli</taxon>
        <taxon>Lactobacillales</taxon>
        <taxon>Enterococcaceae</taxon>
        <taxon>Enterococcus</taxon>
    </lineage>
</organism>
<feature type="transmembrane region" description="Helical" evidence="8">
    <location>
        <begin position="22"/>
        <end position="49"/>
    </location>
</feature>